<protein>
    <submittedName>
        <fullName evidence="1">Uncharacterized protein</fullName>
    </submittedName>
</protein>
<sequence length="219" mass="24742">MYHDKRFQTDTYFPFVAFSHGQIKAAVSGSFVIVDRENFDQISERVLGLDVSVLSNLSERLESGEVIHPASQDERDCYQVIKDLDHIGGHVQGSTTSKKYMRNEIWSLIIAKGAPSWFITISPADNKHPLSIYYADRKERFQPKITEYGDRFRLVCQNPVGAARFFHVMVSLFLKHILGVGTDHLGIYGQTSAYYGTAYRGKWGVSKEADRIHGKCACG</sequence>
<reference evidence="1 2" key="1">
    <citation type="journal article" date="2019" name="Nat. Ecol. Evol.">
        <title>Megaphylogeny resolves global patterns of mushroom evolution.</title>
        <authorList>
            <person name="Varga T."/>
            <person name="Krizsan K."/>
            <person name="Foldi C."/>
            <person name="Dima B."/>
            <person name="Sanchez-Garcia M."/>
            <person name="Sanchez-Ramirez S."/>
            <person name="Szollosi G.J."/>
            <person name="Szarkandi J.G."/>
            <person name="Papp V."/>
            <person name="Albert L."/>
            <person name="Andreopoulos W."/>
            <person name="Angelini C."/>
            <person name="Antonin V."/>
            <person name="Barry K.W."/>
            <person name="Bougher N.L."/>
            <person name="Buchanan P."/>
            <person name="Buyck B."/>
            <person name="Bense V."/>
            <person name="Catcheside P."/>
            <person name="Chovatia M."/>
            <person name="Cooper J."/>
            <person name="Damon W."/>
            <person name="Desjardin D."/>
            <person name="Finy P."/>
            <person name="Geml J."/>
            <person name="Haridas S."/>
            <person name="Hughes K."/>
            <person name="Justo A."/>
            <person name="Karasinski D."/>
            <person name="Kautmanova I."/>
            <person name="Kiss B."/>
            <person name="Kocsube S."/>
            <person name="Kotiranta H."/>
            <person name="LaButti K.M."/>
            <person name="Lechner B.E."/>
            <person name="Liimatainen K."/>
            <person name="Lipzen A."/>
            <person name="Lukacs Z."/>
            <person name="Mihaltcheva S."/>
            <person name="Morgado L.N."/>
            <person name="Niskanen T."/>
            <person name="Noordeloos M.E."/>
            <person name="Ohm R.A."/>
            <person name="Ortiz-Santana B."/>
            <person name="Ovrebo C."/>
            <person name="Racz N."/>
            <person name="Riley R."/>
            <person name="Savchenko A."/>
            <person name="Shiryaev A."/>
            <person name="Soop K."/>
            <person name="Spirin V."/>
            <person name="Szebenyi C."/>
            <person name="Tomsovsky M."/>
            <person name="Tulloss R.E."/>
            <person name="Uehling J."/>
            <person name="Grigoriev I.V."/>
            <person name="Vagvolgyi C."/>
            <person name="Papp T."/>
            <person name="Martin F.M."/>
            <person name="Miettinen O."/>
            <person name="Hibbett D.S."/>
            <person name="Nagy L.G."/>
        </authorList>
    </citation>
    <scope>NUCLEOTIDE SEQUENCE [LARGE SCALE GENOMIC DNA]</scope>
    <source>
        <strain evidence="1 2">NL-1719</strain>
    </source>
</reference>
<organism evidence="1 2">
    <name type="scientific">Pluteus cervinus</name>
    <dbReference type="NCBI Taxonomy" id="181527"/>
    <lineage>
        <taxon>Eukaryota</taxon>
        <taxon>Fungi</taxon>
        <taxon>Dikarya</taxon>
        <taxon>Basidiomycota</taxon>
        <taxon>Agaricomycotina</taxon>
        <taxon>Agaricomycetes</taxon>
        <taxon>Agaricomycetidae</taxon>
        <taxon>Agaricales</taxon>
        <taxon>Pluteineae</taxon>
        <taxon>Pluteaceae</taxon>
        <taxon>Pluteus</taxon>
    </lineage>
</organism>
<name>A0ACD3A297_9AGAR</name>
<gene>
    <name evidence="1" type="ORF">BDN72DRAFT_873004</name>
</gene>
<dbReference type="EMBL" id="ML208897">
    <property type="protein sequence ID" value="TFK59776.1"/>
    <property type="molecule type" value="Genomic_DNA"/>
</dbReference>
<proteinExistence type="predicted"/>
<dbReference type="Proteomes" id="UP000308600">
    <property type="component" value="Unassembled WGS sequence"/>
</dbReference>
<keyword evidence="2" id="KW-1185">Reference proteome</keyword>
<accession>A0ACD3A297</accession>
<evidence type="ECO:0000313" key="1">
    <source>
        <dbReference type="EMBL" id="TFK59776.1"/>
    </source>
</evidence>
<evidence type="ECO:0000313" key="2">
    <source>
        <dbReference type="Proteomes" id="UP000308600"/>
    </source>
</evidence>